<reference evidence="5" key="1">
    <citation type="submission" date="2023-06" db="EMBL/GenBank/DDBJ databases">
        <title>MT1 and MT2 Draft Genomes of Novel Species.</title>
        <authorList>
            <person name="Venkateswaran K."/>
        </authorList>
    </citation>
    <scope>NUCLEOTIDE SEQUENCE</scope>
    <source>
        <strain evidence="5">F6_8S_P_1B</strain>
    </source>
</reference>
<dbReference type="EMBL" id="JAROCF010000001">
    <property type="protein sequence ID" value="MDN4615318.1"/>
    <property type="molecule type" value="Genomic_DNA"/>
</dbReference>
<dbReference type="SUPFAM" id="SSF53474">
    <property type="entry name" value="alpha/beta-Hydrolases"/>
    <property type="match status" value="1"/>
</dbReference>
<dbReference type="InterPro" id="IPR010497">
    <property type="entry name" value="Epoxide_hydro_N"/>
</dbReference>
<evidence type="ECO:0000256" key="3">
    <source>
        <dbReference type="ARBA" id="ARBA00022801"/>
    </source>
</evidence>
<proteinExistence type="inferred from homology"/>
<keyword evidence="6" id="KW-1185">Reference proteome</keyword>
<evidence type="ECO:0000313" key="5">
    <source>
        <dbReference type="EMBL" id="MDN4615318.1"/>
    </source>
</evidence>
<keyword evidence="2" id="KW-0058">Aromatic hydrocarbons catabolism</keyword>
<gene>
    <name evidence="5" type="ORF">P5G50_12760</name>
</gene>
<sequence>MTPTPFRLHVPDAVLTELRERLEHTRYVQSIGGARGPSPARPAGLGGDRLRALVDRWLAFDWRGEEARLAGYEQYTAEVRGHRLHFVRVRPERPAAVTVPLLLLHGWPSAFTEYLPLADALAERATDDLAFDIVVPSLPGFVFSELPAEPLTRRAIGEDLHALMTVALGFERYAAFGGDIGGGAATWLGALHPEAIIGLQLIHPPFPDDEPQSDEERVFLEALEAYDESDSGYSEIMGTRPDTIAAALADSPAGLLAWIADKWDDWADGGLAAVDEAELFRVATLYWVTGTIGTSFQQYFDWPLNERRPPITAPVGVLLSKEPFLRDYPRSLVERAVADLRSFEVPETGGHFLGAEQPAATAEAIRRFFGAL</sequence>
<keyword evidence="3 5" id="KW-0378">Hydrolase</keyword>
<dbReference type="GO" id="GO:0016787">
    <property type="term" value="F:hydrolase activity"/>
    <property type="evidence" value="ECO:0007669"/>
    <property type="project" value="UniProtKB-KW"/>
</dbReference>
<protein>
    <submittedName>
        <fullName evidence="5">Epoxide hydrolase</fullName>
    </submittedName>
</protein>
<evidence type="ECO:0000259" key="4">
    <source>
        <dbReference type="Pfam" id="PF06441"/>
    </source>
</evidence>
<comment type="similarity">
    <text evidence="1">Belongs to the peptidase S33 family.</text>
</comment>
<dbReference type="Proteomes" id="UP001174208">
    <property type="component" value="Unassembled WGS sequence"/>
</dbReference>
<dbReference type="InterPro" id="IPR000639">
    <property type="entry name" value="Epox_hydrolase-like"/>
</dbReference>
<comment type="caution">
    <text evidence="5">The sequence shown here is derived from an EMBL/GenBank/DDBJ whole genome shotgun (WGS) entry which is preliminary data.</text>
</comment>
<organism evidence="5 6">
    <name type="scientific">Leifsonia williamsii</name>
    <dbReference type="NCBI Taxonomy" id="3035919"/>
    <lineage>
        <taxon>Bacteria</taxon>
        <taxon>Bacillati</taxon>
        <taxon>Actinomycetota</taxon>
        <taxon>Actinomycetes</taxon>
        <taxon>Micrococcales</taxon>
        <taxon>Microbacteriaceae</taxon>
        <taxon>Leifsonia</taxon>
    </lineage>
</organism>
<evidence type="ECO:0000313" key="6">
    <source>
        <dbReference type="Proteomes" id="UP001174208"/>
    </source>
</evidence>
<dbReference type="InterPro" id="IPR029058">
    <property type="entry name" value="AB_hydrolase_fold"/>
</dbReference>
<dbReference type="InterPro" id="IPR016292">
    <property type="entry name" value="Epoxide_hydrolase"/>
</dbReference>
<feature type="domain" description="Epoxide hydrolase N-terminal" evidence="4">
    <location>
        <begin position="4"/>
        <end position="114"/>
    </location>
</feature>
<dbReference type="PANTHER" id="PTHR21661">
    <property type="entry name" value="EPOXIDE HYDROLASE 1-RELATED"/>
    <property type="match status" value="1"/>
</dbReference>
<accession>A0ABT8KCX8</accession>
<dbReference type="Pfam" id="PF06441">
    <property type="entry name" value="EHN"/>
    <property type="match status" value="1"/>
</dbReference>
<dbReference type="PIRSF" id="PIRSF001112">
    <property type="entry name" value="Epoxide_hydrolase"/>
    <property type="match status" value="1"/>
</dbReference>
<evidence type="ECO:0000256" key="1">
    <source>
        <dbReference type="ARBA" id="ARBA00010088"/>
    </source>
</evidence>
<dbReference type="Gene3D" id="3.40.50.1820">
    <property type="entry name" value="alpha/beta hydrolase"/>
    <property type="match status" value="1"/>
</dbReference>
<evidence type="ECO:0000256" key="2">
    <source>
        <dbReference type="ARBA" id="ARBA00022797"/>
    </source>
</evidence>
<dbReference type="RefSeq" id="WP_301208492.1">
    <property type="nucleotide sequence ID" value="NZ_JAROCF010000001.1"/>
</dbReference>
<name>A0ABT8KCX8_9MICO</name>
<dbReference type="PRINTS" id="PR00412">
    <property type="entry name" value="EPOXHYDRLASE"/>
</dbReference>
<dbReference type="PANTHER" id="PTHR21661:SF35">
    <property type="entry name" value="EPOXIDE HYDROLASE"/>
    <property type="match status" value="1"/>
</dbReference>